<dbReference type="OrthoDB" id="5143345at2759"/>
<dbReference type="Proteomes" id="UP000031575">
    <property type="component" value="Unassembled WGS sequence"/>
</dbReference>
<dbReference type="GeneID" id="63676107"/>
<name>A0A0C2F014_9PEZI</name>
<dbReference type="HOGENOM" id="CLU_794944_0_0_1"/>
<feature type="signal peptide" evidence="1">
    <location>
        <begin position="1"/>
        <end position="22"/>
    </location>
</feature>
<protein>
    <submittedName>
        <fullName evidence="2">Uncharacterized protein</fullName>
    </submittedName>
</protein>
<evidence type="ECO:0000313" key="3">
    <source>
        <dbReference type="Proteomes" id="UP000031575"/>
    </source>
</evidence>
<organism evidence="2 3">
    <name type="scientific">Sporothrix brasiliensis 5110</name>
    <dbReference type="NCBI Taxonomy" id="1398154"/>
    <lineage>
        <taxon>Eukaryota</taxon>
        <taxon>Fungi</taxon>
        <taxon>Dikarya</taxon>
        <taxon>Ascomycota</taxon>
        <taxon>Pezizomycotina</taxon>
        <taxon>Sordariomycetes</taxon>
        <taxon>Sordariomycetidae</taxon>
        <taxon>Ophiostomatales</taxon>
        <taxon>Ophiostomataceae</taxon>
        <taxon>Sporothrix</taxon>
    </lineage>
</organism>
<dbReference type="EMBL" id="AWTV01000006">
    <property type="protein sequence ID" value="KIH92124.1"/>
    <property type="molecule type" value="Genomic_DNA"/>
</dbReference>
<sequence length="349" mass="39314">MFVTLCRFLGLLCLEAVPSVSTESVEAICDRSDEAWMAIFQKLLTDKRATCVSAWSSEDDIRNELHRIYLLWTVLKRARGDTNGSLQGGDTSRTANENLADLGDLLRIDTETAPLSVGASDAEVAKTLVCEALASMLDSDPELNRVYDDVPVGFMGKVDPVFASELNDVYNDVPVAVKKVDEMLPQDLLNNLPHETVSTCLSRCQLEYNAMPELLQRPDNVLSIFIYRWEKTQVYHKYMETWMASIEGKERYGHIKRRLREAESGDDIGLCLLTLVYYERVLDRTERMATPTHGSFLEDFIRHLDDDSGHVQQGGSTAGLFTRNQQRVRAKGSPCECYTIGVLEEKDVN</sequence>
<evidence type="ECO:0000256" key="1">
    <source>
        <dbReference type="SAM" id="SignalP"/>
    </source>
</evidence>
<evidence type="ECO:0000313" key="2">
    <source>
        <dbReference type="EMBL" id="KIH92124.1"/>
    </source>
</evidence>
<gene>
    <name evidence="2" type="ORF">SPBR_02883</name>
</gene>
<reference evidence="2 3" key="1">
    <citation type="journal article" date="2014" name="BMC Genomics">
        <title>Comparative genomics of the major fungal agents of human and animal Sporotrichosis: Sporothrix schenckii and Sporothrix brasiliensis.</title>
        <authorList>
            <person name="Teixeira M.M."/>
            <person name="de Almeida L.G."/>
            <person name="Kubitschek-Barreira P."/>
            <person name="Alves F.L."/>
            <person name="Kioshima E.S."/>
            <person name="Abadio A.K."/>
            <person name="Fernandes L."/>
            <person name="Derengowski L.S."/>
            <person name="Ferreira K.S."/>
            <person name="Souza R.C."/>
            <person name="Ruiz J.C."/>
            <person name="de Andrade N.C."/>
            <person name="Paes H.C."/>
            <person name="Nicola A.M."/>
            <person name="Albuquerque P."/>
            <person name="Gerber A.L."/>
            <person name="Martins V.P."/>
            <person name="Peconick L.D."/>
            <person name="Neto A.V."/>
            <person name="Chaucanez C.B."/>
            <person name="Silva P.A."/>
            <person name="Cunha O.L."/>
            <person name="de Oliveira F.F."/>
            <person name="dos Santos T.C."/>
            <person name="Barros A.L."/>
            <person name="Soares M.A."/>
            <person name="de Oliveira L.M."/>
            <person name="Marini M.M."/>
            <person name="Villalobos-Duno H."/>
            <person name="Cunha M.M."/>
            <person name="de Hoog S."/>
            <person name="da Silveira J.F."/>
            <person name="Henrissat B."/>
            <person name="Nino-Vega G.A."/>
            <person name="Cisalpino P.S."/>
            <person name="Mora-Montes H.M."/>
            <person name="Almeida S.R."/>
            <person name="Stajich J.E."/>
            <person name="Lopes-Bezerra L.M."/>
            <person name="Vasconcelos A.T."/>
            <person name="Felipe M.S."/>
        </authorList>
    </citation>
    <scope>NUCLEOTIDE SEQUENCE [LARGE SCALE GENOMIC DNA]</scope>
    <source>
        <strain evidence="2 3">5110</strain>
    </source>
</reference>
<dbReference type="VEuPathDB" id="FungiDB:SPBR_02883"/>
<proteinExistence type="predicted"/>
<comment type="caution">
    <text evidence="2">The sequence shown here is derived from an EMBL/GenBank/DDBJ whole genome shotgun (WGS) entry which is preliminary data.</text>
</comment>
<feature type="chain" id="PRO_5002148273" evidence="1">
    <location>
        <begin position="23"/>
        <end position="349"/>
    </location>
</feature>
<accession>A0A0C2F014</accession>
<dbReference type="RefSeq" id="XP_040620134.1">
    <property type="nucleotide sequence ID" value="XM_040761186.1"/>
</dbReference>
<keyword evidence="3" id="KW-1185">Reference proteome</keyword>
<keyword evidence="1" id="KW-0732">Signal</keyword>
<dbReference type="AlphaFoldDB" id="A0A0C2F014"/>